<feature type="domain" description="WWE" evidence="9">
    <location>
        <begin position="1"/>
        <end position="64"/>
    </location>
</feature>
<dbReference type="GO" id="GO:0005634">
    <property type="term" value="C:nucleus"/>
    <property type="evidence" value="ECO:0007669"/>
    <property type="project" value="TreeGrafter"/>
</dbReference>
<keyword evidence="6" id="KW-0788">Thiol protease</keyword>
<feature type="region of interest" description="Disordered" evidence="7">
    <location>
        <begin position="291"/>
        <end position="353"/>
    </location>
</feature>
<feature type="compositionally biased region" description="Low complexity" evidence="7">
    <location>
        <begin position="320"/>
        <end position="353"/>
    </location>
</feature>
<evidence type="ECO:0000313" key="11">
    <source>
        <dbReference type="EMBL" id="CAL1157330.1"/>
    </source>
</evidence>
<reference evidence="10" key="1">
    <citation type="submission" date="2022-10" db="EMBL/GenBank/DDBJ databases">
        <authorList>
            <person name="Chen Y."/>
            <person name="Dougan E. K."/>
            <person name="Chan C."/>
            <person name="Rhodes N."/>
            <person name="Thang M."/>
        </authorList>
    </citation>
    <scope>NUCLEOTIDE SEQUENCE</scope>
</reference>
<comment type="caution">
    <text evidence="10">The sequence shown here is derived from an EMBL/GenBank/DDBJ whole genome shotgun (WGS) entry which is preliminary data.</text>
</comment>
<keyword evidence="3" id="KW-0645">Protease</keyword>
<organism evidence="10">
    <name type="scientific">Cladocopium goreaui</name>
    <dbReference type="NCBI Taxonomy" id="2562237"/>
    <lineage>
        <taxon>Eukaryota</taxon>
        <taxon>Sar</taxon>
        <taxon>Alveolata</taxon>
        <taxon>Dinophyceae</taxon>
        <taxon>Suessiales</taxon>
        <taxon>Symbiodiniaceae</taxon>
        <taxon>Cladocopium</taxon>
    </lineage>
</organism>
<dbReference type="SUPFAM" id="SSF54001">
    <property type="entry name" value="Cysteine proteinases"/>
    <property type="match status" value="1"/>
</dbReference>
<evidence type="ECO:0000259" key="8">
    <source>
        <dbReference type="PROSITE" id="PS50235"/>
    </source>
</evidence>
<feature type="region of interest" description="Disordered" evidence="7">
    <location>
        <begin position="380"/>
        <end position="416"/>
    </location>
</feature>
<protein>
    <recommendedName>
        <fullName evidence="2">ubiquitinyl hydrolase 1</fullName>
        <ecNumber evidence="2">3.4.19.12</ecNumber>
    </recommendedName>
</protein>
<dbReference type="InterPro" id="IPR004170">
    <property type="entry name" value="WWE_dom"/>
</dbReference>
<evidence type="ECO:0000256" key="2">
    <source>
        <dbReference type="ARBA" id="ARBA00012759"/>
    </source>
</evidence>
<dbReference type="PROSITE" id="PS50235">
    <property type="entry name" value="USP_3"/>
    <property type="match status" value="1"/>
</dbReference>
<dbReference type="Gene3D" id="3.90.70.10">
    <property type="entry name" value="Cysteine proteinases"/>
    <property type="match status" value="1"/>
</dbReference>
<evidence type="ECO:0000256" key="1">
    <source>
        <dbReference type="ARBA" id="ARBA00000707"/>
    </source>
</evidence>
<evidence type="ECO:0000313" key="10">
    <source>
        <dbReference type="EMBL" id="CAI4003955.1"/>
    </source>
</evidence>
<evidence type="ECO:0000256" key="5">
    <source>
        <dbReference type="ARBA" id="ARBA00022801"/>
    </source>
</evidence>
<dbReference type="InterPro" id="IPR028889">
    <property type="entry name" value="USP"/>
</dbReference>
<sequence length="1225" mass="134527">MDGHWEEFAPEANEQMLQAYLDYVREIPGTQFVTISSGGVERQVDFKLMQQKHLRTGKTRGIRALPGAPPNWQSSKKKYCWSTFHQLGCLTLDSQLRGHRAAWKQLQKVLRGEFLDAKMCKYQDGSIVVFQLPHGCEEEARDLCARFAAEPSAESAICKGKLARYRPLEFYILQAPSLDPTTTPNQLAMCTVWWAMAPGLPHREAPEPIPLDFLAALDHWLLPRCAEMQLVQFGAEGVPLSTAWLPGMANEVCWVEPVVEKAIETMEAEEAAEPEGEVENSVWLRARRKRWADETDTSEEESEEKVDASFNNIQLQSPGASPQRSSASDAAPSRRLSEDAAASAASAASPVAAPVAAVAERTESPPLRLEFLVEADLLDARSSSGDAGDKKDVQQSQKEERRQEPSVPRGRTMVLARSDEGRAAECPQLRRQGICFEGLSCSHLHPAGSQLVRPEACPFNSEHRDRCPLRNFCAFSHGSAEQRRPPIFRAKAEAAHSASSEAPEALGRCVAPFAANDAAVNVVRRSLRSATGEVVALLAEARALGLVEEVCGAERRLLNALAATPSAGPGPPPRSRAMSRASSYDSFFDGDAAKFVLASTPGDTQPSTPRSSLTPTGWPNDRYARYALPDWLAEEQTINIHNQLNLDGFPGSDGQFGVEEKQRDDLQMPATWHDAPLGAVVPAMPSMPSTLVLHRAVPRKRNGRSEEVAWADEAQELRPVGPVASTASVISRHKWQQNAIPPGIGLMWHSSPFGISRTPNIHTPASHRSPARSPTSFSGYCSPIPGFSSGVASPNQRRSGYSSPSTMSGTAFFAGAATQSGLMRRLMSLREARGEEQEEDSDDRSSEERSEDEGEPPDLLELLLKHAEKVAPSCREPRLLSLDLRPTVPVSQRGLLPCHSVPFLNALVQTLLASSLMPLLAQVSPRQQRPAYSCFMQLALELSGTTGAPAPALAPRWADAGLLLEPLLRRFERGKAVQEAPAFPGPWKVPGMADMFSCFLHFLLGQLHDECKWPSTLSISSSQHEDSPLMRIFGGLIRLNSRTSKAPRRVDRGPETISAFLLLHLDLTESGGSSSVELELQQLLLRYDARFLRLPPFLLLHLERFRTGADGLPDRVSKKCRMDLKLELEEASSYTLRSVPYQLRGAMCHYGEVPEGGAYKALITEAIAGGGGSLRWHVLDDVTVRCKGQEEMQEMLEAEGHHVCFLMYHRLDTKTVNLRPHAALS</sequence>
<dbReference type="GO" id="GO:0004843">
    <property type="term" value="F:cysteine-type deubiquitinase activity"/>
    <property type="evidence" value="ECO:0007669"/>
    <property type="project" value="UniProtKB-EC"/>
</dbReference>
<evidence type="ECO:0000256" key="3">
    <source>
        <dbReference type="ARBA" id="ARBA00022670"/>
    </source>
</evidence>
<dbReference type="CDD" id="cd02257">
    <property type="entry name" value="Peptidase_C19"/>
    <property type="match status" value="1"/>
</dbReference>
<keyword evidence="4" id="KW-0833">Ubl conjugation pathway</keyword>
<dbReference type="PANTHER" id="PTHR24006:SF687">
    <property type="entry name" value="UBIQUITIN CARBOXYL-TERMINAL HYDROLASE 10"/>
    <property type="match status" value="1"/>
</dbReference>
<dbReference type="EMBL" id="CAMXCT030003336">
    <property type="protein sequence ID" value="CAL4791267.1"/>
    <property type="molecule type" value="Genomic_DNA"/>
</dbReference>
<feature type="region of interest" description="Disordered" evidence="7">
    <location>
        <begin position="598"/>
        <end position="618"/>
    </location>
</feature>
<dbReference type="OrthoDB" id="429671at2759"/>
<proteinExistence type="predicted"/>
<dbReference type="EMBL" id="CAMXCT010003336">
    <property type="protein sequence ID" value="CAI4003955.1"/>
    <property type="molecule type" value="Genomic_DNA"/>
</dbReference>
<feature type="domain" description="USP" evidence="8">
    <location>
        <begin position="893"/>
        <end position="1211"/>
    </location>
</feature>
<dbReference type="InterPro" id="IPR050164">
    <property type="entry name" value="Peptidase_C19"/>
</dbReference>
<gene>
    <name evidence="10" type="ORF">C1SCF055_LOCUS29779</name>
</gene>
<evidence type="ECO:0000259" key="9">
    <source>
        <dbReference type="PROSITE" id="PS50918"/>
    </source>
</evidence>
<evidence type="ECO:0000256" key="7">
    <source>
        <dbReference type="SAM" id="MobiDB-lite"/>
    </source>
</evidence>
<dbReference type="Proteomes" id="UP001152797">
    <property type="component" value="Unassembled WGS sequence"/>
</dbReference>
<feature type="compositionally biased region" description="Polar residues" evidence="7">
    <location>
        <begin position="601"/>
        <end position="617"/>
    </location>
</feature>
<reference evidence="11" key="2">
    <citation type="submission" date="2024-04" db="EMBL/GenBank/DDBJ databases">
        <authorList>
            <person name="Chen Y."/>
            <person name="Shah S."/>
            <person name="Dougan E. K."/>
            <person name="Thang M."/>
            <person name="Chan C."/>
        </authorList>
    </citation>
    <scope>NUCLEOTIDE SEQUENCE [LARGE SCALE GENOMIC DNA]</scope>
</reference>
<feature type="region of interest" description="Disordered" evidence="7">
    <location>
        <begin position="758"/>
        <end position="777"/>
    </location>
</feature>
<comment type="catalytic activity">
    <reaction evidence="1">
        <text>Thiol-dependent hydrolysis of ester, thioester, amide, peptide and isopeptide bonds formed by the C-terminal Gly of ubiquitin (a 76-residue protein attached to proteins as an intracellular targeting signal).</text>
        <dbReference type="EC" id="3.4.19.12"/>
    </reaction>
</comment>
<keyword evidence="5 12" id="KW-0378">Hydrolase</keyword>
<dbReference type="PROSITE" id="PS50918">
    <property type="entry name" value="WWE"/>
    <property type="match status" value="1"/>
</dbReference>
<dbReference type="PANTHER" id="PTHR24006">
    <property type="entry name" value="UBIQUITIN CARBOXYL-TERMINAL HYDROLASE"/>
    <property type="match status" value="1"/>
</dbReference>
<evidence type="ECO:0000256" key="4">
    <source>
        <dbReference type="ARBA" id="ARBA00022786"/>
    </source>
</evidence>
<name>A0A9P1GAS6_9DINO</name>
<dbReference type="Pfam" id="PF00443">
    <property type="entry name" value="UCH"/>
    <property type="match status" value="1"/>
</dbReference>
<accession>A0A9P1GAS6</accession>
<dbReference type="GO" id="GO:0016579">
    <property type="term" value="P:protein deubiquitination"/>
    <property type="evidence" value="ECO:0007669"/>
    <property type="project" value="InterPro"/>
</dbReference>
<dbReference type="GO" id="GO:0006508">
    <property type="term" value="P:proteolysis"/>
    <property type="evidence" value="ECO:0007669"/>
    <property type="project" value="UniProtKB-KW"/>
</dbReference>
<dbReference type="AlphaFoldDB" id="A0A9P1GAS6"/>
<evidence type="ECO:0000313" key="13">
    <source>
        <dbReference type="Proteomes" id="UP001152797"/>
    </source>
</evidence>
<feature type="compositionally biased region" description="Acidic residues" evidence="7">
    <location>
        <begin position="294"/>
        <end position="304"/>
    </location>
</feature>
<dbReference type="Pfam" id="PF02825">
    <property type="entry name" value="WWE"/>
    <property type="match status" value="1"/>
</dbReference>
<dbReference type="EMBL" id="CAMXCT020003336">
    <property type="protein sequence ID" value="CAL1157330.1"/>
    <property type="molecule type" value="Genomic_DNA"/>
</dbReference>
<feature type="compositionally biased region" description="Basic and acidic residues" evidence="7">
    <location>
        <begin position="387"/>
        <end position="404"/>
    </location>
</feature>
<dbReference type="EC" id="3.4.19.12" evidence="2"/>
<dbReference type="InterPro" id="IPR038765">
    <property type="entry name" value="Papain-like_cys_pep_sf"/>
</dbReference>
<keyword evidence="13" id="KW-1185">Reference proteome</keyword>
<feature type="region of interest" description="Disordered" evidence="7">
    <location>
        <begin position="831"/>
        <end position="856"/>
    </location>
</feature>
<evidence type="ECO:0000313" key="12">
    <source>
        <dbReference type="EMBL" id="CAL4791267.1"/>
    </source>
</evidence>
<dbReference type="GO" id="GO:0005829">
    <property type="term" value="C:cytosol"/>
    <property type="evidence" value="ECO:0007669"/>
    <property type="project" value="TreeGrafter"/>
</dbReference>
<evidence type="ECO:0000256" key="6">
    <source>
        <dbReference type="ARBA" id="ARBA00022807"/>
    </source>
</evidence>
<dbReference type="InterPro" id="IPR001394">
    <property type="entry name" value="Peptidase_C19_UCH"/>
</dbReference>
<feature type="compositionally biased region" description="Polar residues" evidence="7">
    <location>
        <begin position="309"/>
        <end position="319"/>
    </location>
</feature>